<reference evidence="2 3" key="1">
    <citation type="submission" date="2015-07" db="EMBL/GenBank/DDBJ databases">
        <title>Comparative genomics of the Sigatoka disease complex on banana suggests a link between parallel evolutionary changes in Pseudocercospora fijiensis and Pseudocercospora eumusae and increased virulence on the banana host.</title>
        <authorList>
            <person name="Chang T.-C."/>
            <person name="Salvucci A."/>
            <person name="Crous P.W."/>
            <person name="Stergiopoulos I."/>
        </authorList>
    </citation>
    <scope>NUCLEOTIDE SEQUENCE [LARGE SCALE GENOMIC DNA]</scope>
    <source>
        <strain evidence="2 3">CBS 116634</strain>
    </source>
</reference>
<accession>A0A139HN25</accession>
<keyword evidence="3" id="KW-1185">Reference proteome</keyword>
<organism evidence="2 3">
    <name type="scientific">Pseudocercospora musae</name>
    <dbReference type="NCBI Taxonomy" id="113226"/>
    <lineage>
        <taxon>Eukaryota</taxon>
        <taxon>Fungi</taxon>
        <taxon>Dikarya</taxon>
        <taxon>Ascomycota</taxon>
        <taxon>Pezizomycotina</taxon>
        <taxon>Dothideomycetes</taxon>
        <taxon>Dothideomycetidae</taxon>
        <taxon>Mycosphaerellales</taxon>
        <taxon>Mycosphaerellaceae</taxon>
        <taxon>Pseudocercospora</taxon>
    </lineage>
</organism>
<dbReference type="AlphaFoldDB" id="A0A139HN25"/>
<evidence type="ECO:0000313" key="3">
    <source>
        <dbReference type="Proteomes" id="UP000073492"/>
    </source>
</evidence>
<evidence type="ECO:0000256" key="1">
    <source>
        <dbReference type="SAM" id="Phobius"/>
    </source>
</evidence>
<gene>
    <name evidence="2" type="ORF">AC579_6239</name>
</gene>
<keyword evidence="1" id="KW-1133">Transmembrane helix</keyword>
<keyword evidence="1" id="KW-0472">Membrane</keyword>
<sequence>MSSNLALNAKLVMFGDQSLRPAVRDDMPLRERATEKQGSPTRLPIGIGTDGLFLSRTIQRTARVSDPGTLLSSTLALLLALLSVTVPGWWAFMDLHASPPTCCPQCLSKNYKNDGFAIPCRLWFPPLQQLQYHRTTQEHQLHSLAERAFDSEYWNTPRPQTRFT</sequence>
<feature type="transmembrane region" description="Helical" evidence="1">
    <location>
        <begin position="70"/>
        <end position="92"/>
    </location>
</feature>
<proteinExistence type="predicted"/>
<name>A0A139HN25_9PEZI</name>
<dbReference type="Proteomes" id="UP000073492">
    <property type="component" value="Unassembled WGS sequence"/>
</dbReference>
<protein>
    <submittedName>
        <fullName evidence="2">Uncharacterized protein</fullName>
    </submittedName>
</protein>
<evidence type="ECO:0000313" key="2">
    <source>
        <dbReference type="EMBL" id="KXT03895.1"/>
    </source>
</evidence>
<dbReference type="EMBL" id="LFZO01000596">
    <property type="protein sequence ID" value="KXT03895.1"/>
    <property type="molecule type" value="Genomic_DNA"/>
</dbReference>
<keyword evidence="1" id="KW-0812">Transmembrane</keyword>
<comment type="caution">
    <text evidence="2">The sequence shown here is derived from an EMBL/GenBank/DDBJ whole genome shotgun (WGS) entry which is preliminary data.</text>
</comment>